<dbReference type="Proteomes" id="UP000266644">
    <property type="component" value="Unassembled WGS sequence"/>
</dbReference>
<keyword evidence="3" id="KW-0677">Repeat</keyword>
<reference evidence="5 6" key="1">
    <citation type="submission" date="2018-08" db="EMBL/GenBank/DDBJ databases">
        <title>A genome reference for cultivated species of the human gut microbiota.</title>
        <authorList>
            <person name="Zou Y."/>
            <person name="Xue W."/>
            <person name="Luo G."/>
        </authorList>
    </citation>
    <scope>NUCLEOTIDE SEQUENCE [LARGE SCALE GENOMIC DNA]</scope>
    <source>
        <strain evidence="5 6">AM18-6</strain>
    </source>
</reference>
<evidence type="ECO:0000313" key="5">
    <source>
        <dbReference type="EMBL" id="RHH07542.1"/>
    </source>
</evidence>
<name>A0A2K9GYU5_BACFG</name>
<dbReference type="SUPFAM" id="SSF51161">
    <property type="entry name" value="Trimeric LpxA-like enzymes"/>
    <property type="match status" value="1"/>
</dbReference>
<dbReference type="EMBL" id="QRJE01000034">
    <property type="protein sequence ID" value="RHH07542.1"/>
    <property type="molecule type" value="Genomic_DNA"/>
</dbReference>
<dbReference type="InterPro" id="IPR011004">
    <property type="entry name" value="Trimer_LpxA-like_sf"/>
</dbReference>
<dbReference type="PANTHER" id="PTHR23416:SF23">
    <property type="entry name" value="ACETYLTRANSFERASE C18B11.09C-RELATED"/>
    <property type="match status" value="1"/>
</dbReference>
<comment type="caution">
    <text evidence="5">The sequence shown here is derived from an EMBL/GenBank/DDBJ whole genome shotgun (WGS) entry which is preliminary data.</text>
</comment>
<keyword evidence="4 5" id="KW-0012">Acyltransferase</keyword>
<protein>
    <submittedName>
        <fullName evidence="5">Acyltransferase</fullName>
    </submittedName>
</protein>
<evidence type="ECO:0000256" key="1">
    <source>
        <dbReference type="ARBA" id="ARBA00007274"/>
    </source>
</evidence>
<dbReference type="InterPro" id="IPR001451">
    <property type="entry name" value="Hexapep"/>
</dbReference>
<evidence type="ECO:0000313" key="6">
    <source>
        <dbReference type="Proteomes" id="UP000266644"/>
    </source>
</evidence>
<dbReference type="CDD" id="cd04647">
    <property type="entry name" value="LbH_MAT_like"/>
    <property type="match status" value="1"/>
</dbReference>
<sequence>MILNLIYKSVRKVNGKIRNLLEKAYCWWLLKGNNVQFEDYRTSGIPYIMVAMGGKFIIGKKFAMNNGIKGNPMGCYQKCTFFVDRNAELIIGNNVGISQAALICHKYISIGDDVKIGGGVCIYDTDFHSLNPEIRKSSDDLKMRIEKPVIIENSVFIGAQSIILKGVTIGKNSIIGAGSVVTKNVPANQIWAGNPARFIKNI</sequence>
<dbReference type="Pfam" id="PF14602">
    <property type="entry name" value="Hexapep_2"/>
    <property type="match status" value="1"/>
</dbReference>
<accession>A0A2K9GYU5</accession>
<evidence type="ECO:0000256" key="4">
    <source>
        <dbReference type="ARBA" id="ARBA00023315"/>
    </source>
</evidence>
<dbReference type="InterPro" id="IPR018357">
    <property type="entry name" value="Hexapep_transf_CS"/>
</dbReference>
<dbReference type="InterPro" id="IPR051159">
    <property type="entry name" value="Hexapeptide_acetyltransf"/>
</dbReference>
<dbReference type="GO" id="GO:0005829">
    <property type="term" value="C:cytosol"/>
    <property type="evidence" value="ECO:0007669"/>
    <property type="project" value="TreeGrafter"/>
</dbReference>
<gene>
    <name evidence="5" type="ORF">DW228_19025</name>
</gene>
<dbReference type="PANTHER" id="PTHR23416">
    <property type="entry name" value="SIALIC ACID SYNTHASE-RELATED"/>
    <property type="match status" value="1"/>
</dbReference>
<dbReference type="PROSITE" id="PS00101">
    <property type="entry name" value="HEXAPEP_TRANSFERASES"/>
    <property type="match status" value="1"/>
</dbReference>
<dbReference type="AlphaFoldDB" id="A0A2K9GYU5"/>
<evidence type="ECO:0000256" key="3">
    <source>
        <dbReference type="ARBA" id="ARBA00022737"/>
    </source>
</evidence>
<dbReference type="GO" id="GO:0008374">
    <property type="term" value="F:O-acyltransferase activity"/>
    <property type="evidence" value="ECO:0007669"/>
    <property type="project" value="TreeGrafter"/>
</dbReference>
<keyword evidence="2 5" id="KW-0808">Transferase</keyword>
<evidence type="ECO:0000256" key="2">
    <source>
        <dbReference type="ARBA" id="ARBA00022679"/>
    </source>
</evidence>
<comment type="similarity">
    <text evidence="1">Belongs to the transferase hexapeptide repeat family.</text>
</comment>
<organism evidence="5 6">
    <name type="scientific">Bacteroides fragilis</name>
    <dbReference type="NCBI Taxonomy" id="817"/>
    <lineage>
        <taxon>Bacteria</taxon>
        <taxon>Pseudomonadati</taxon>
        <taxon>Bacteroidota</taxon>
        <taxon>Bacteroidia</taxon>
        <taxon>Bacteroidales</taxon>
        <taxon>Bacteroidaceae</taxon>
        <taxon>Bacteroides</taxon>
    </lineage>
</organism>
<dbReference type="Gene3D" id="2.160.10.10">
    <property type="entry name" value="Hexapeptide repeat proteins"/>
    <property type="match status" value="1"/>
</dbReference>
<dbReference type="RefSeq" id="WP_101603258.1">
    <property type="nucleotide sequence ID" value="NZ_CP018937.1"/>
</dbReference>
<proteinExistence type="inferred from homology"/>